<evidence type="ECO:0000313" key="2">
    <source>
        <dbReference type="Proteomes" id="UP000772434"/>
    </source>
</evidence>
<dbReference type="EMBL" id="JADNRY010000003">
    <property type="protein sequence ID" value="KAF9077519.1"/>
    <property type="molecule type" value="Genomic_DNA"/>
</dbReference>
<dbReference type="AlphaFoldDB" id="A0A9P5Q349"/>
<sequence>MNVLAIGASRNIGYHASLRLLAAGCTVTFMLRKPSVFDSDETIQTHIKSGKAHLLKGDAMVQSEVKHAWDQASTHGNVDLLLFTVGGLPNFSLTKGLYQSPANLVTESLLNALCTMPRQISPPKLIVLSSTGITHASHAALPLPFKPLYGLFLASPHKDKLGVERVIAHCAGWKWDDREPSEEIIGKGWLQREGLPAKGTLKDALLIKAALLTDGECKADSKVGKKPAYRVKEGQLSGAWTVSRKDVAHFVTDAVLNRWNEFSDKCVTIAY</sequence>
<dbReference type="InterPro" id="IPR036291">
    <property type="entry name" value="NAD(P)-bd_dom_sf"/>
</dbReference>
<gene>
    <name evidence="1" type="ORF">BDP27DRAFT_1311184</name>
</gene>
<organism evidence="1 2">
    <name type="scientific">Rhodocollybia butyracea</name>
    <dbReference type="NCBI Taxonomy" id="206335"/>
    <lineage>
        <taxon>Eukaryota</taxon>
        <taxon>Fungi</taxon>
        <taxon>Dikarya</taxon>
        <taxon>Basidiomycota</taxon>
        <taxon>Agaricomycotina</taxon>
        <taxon>Agaricomycetes</taxon>
        <taxon>Agaricomycetidae</taxon>
        <taxon>Agaricales</taxon>
        <taxon>Marasmiineae</taxon>
        <taxon>Omphalotaceae</taxon>
        <taxon>Rhodocollybia</taxon>
    </lineage>
</organism>
<evidence type="ECO:0000313" key="1">
    <source>
        <dbReference type="EMBL" id="KAF9077519.1"/>
    </source>
</evidence>
<dbReference type="OrthoDB" id="63935at2759"/>
<evidence type="ECO:0008006" key="3">
    <source>
        <dbReference type="Google" id="ProtNLM"/>
    </source>
</evidence>
<name>A0A9P5Q349_9AGAR</name>
<comment type="caution">
    <text evidence="1">The sequence shown here is derived from an EMBL/GenBank/DDBJ whole genome shotgun (WGS) entry which is preliminary data.</text>
</comment>
<accession>A0A9P5Q349</accession>
<dbReference type="Proteomes" id="UP000772434">
    <property type="component" value="Unassembled WGS sequence"/>
</dbReference>
<reference evidence="1" key="1">
    <citation type="submission" date="2020-11" db="EMBL/GenBank/DDBJ databases">
        <authorList>
            <consortium name="DOE Joint Genome Institute"/>
            <person name="Ahrendt S."/>
            <person name="Riley R."/>
            <person name="Andreopoulos W."/>
            <person name="Labutti K."/>
            <person name="Pangilinan J."/>
            <person name="Ruiz-Duenas F.J."/>
            <person name="Barrasa J.M."/>
            <person name="Sanchez-Garcia M."/>
            <person name="Camarero S."/>
            <person name="Miyauchi S."/>
            <person name="Serrano A."/>
            <person name="Linde D."/>
            <person name="Babiker R."/>
            <person name="Drula E."/>
            <person name="Ayuso-Fernandez I."/>
            <person name="Pacheco R."/>
            <person name="Padilla G."/>
            <person name="Ferreira P."/>
            <person name="Barriuso J."/>
            <person name="Kellner H."/>
            <person name="Castanera R."/>
            <person name="Alfaro M."/>
            <person name="Ramirez L."/>
            <person name="Pisabarro A.G."/>
            <person name="Kuo A."/>
            <person name="Tritt A."/>
            <person name="Lipzen A."/>
            <person name="He G."/>
            <person name="Yan M."/>
            <person name="Ng V."/>
            <person name="Cullen D."/>
            <person name="Martin F."/>
            <person name="Rosso M.-N."/>
            <person name="Henrissat B."/>
            <person name="Hibbett D."/>
            <person name="Martinez A.T."/>
            <person name="Grigoriev I.V."/>
        </authorList>
    </citation>
    <scope>NUCLEOTIDE SEQUENCE</scope>
    <source>
        <strain evidence="1">AH 40177</strain>
    </source>
</reference>
<keyword evidence="2" id="KW-1185">Reference proteome</keyword>
<dbReference type="Gene3D" id="3.40.50.720">
    <property type="entry name" value="NAD(P)-binding Rossmann-like Domain"/>
    <property type="match status" value="1"/>
</dbReference>
<protein>
    <recommendedName>
        <fullName evidence="3">NAD(P)-binding domain-containing protein</fullName>
    </recommendedName>
</protein>
<dbReference type="SUPFAM" id="SSF51735">
    <property type="entry name" value="NAD(P)-binding Rossmann-fold domains"/>
    <property type="match status" value="1"/>
</dbReference>
<proteinExistence type="predicted"/>